<proteinExistence type="predicted"/>
<accession>A0ABR2YFC1</accession>
<dbReference type="EMBL" id="JALJOT010000013">
    <property type="protein sequence ID" value="KAK9904136.1"/>
    <property type="molecule type" value="Genomic_DNA"/>
</dbReference>
<name>A0ABR2YFC1_9CHLO</name>
<sequence>MDKENVGPAGRPLRVQPFSGLVSVGRKVLGRRDNTLPQESFSTQKLSSLKPRTLGTPGCGGKLLATPTSVQAARNSGTHSWEEDVRSYVQCQDTAAEPFHTQRRALSSALLSTSMSDSKAADFWWSFLANEEAALAGAGANQFILAAVAGLCSTPGVQEPARGARDIQDTERPEYRECLGVRQPLCGMGIPGNLSR</sequence>
<gene>
    <name evidence="1" type="ORF">WJX75_005228</name>
</gene>
<comment type="caution">
    <text evidence="1">The sequence shown here is derived from an EMBL/GenBank/DDBJ whole genome shotgun (WGS) entry which is preliminary data.</text>
</comment>
<protein>
    <submittedName>
        <fullName evidence="1">Uncharacterized protein</fullName>
    </submittedName>
</protein>
<evidence type="ECO:0000313" key="1">
    <source>
        <dbReference type="EMBL" id="KAK9904136.1"/>
    </source>
</evidence>
<keyword evidence="2" id="KW-1185">Reference proteome</keyword>
<reference evidence="1 2" key="1">
    <citation type="journal article" date="2024" name="Nat. Commun.">
        <title>Phylogenomics reveals the evolutionary origins of lichenization in chlorophyte algae.</title>
        <authorList>
            <person name="Puginier C."/>
            <person name="Libourel C."/>
            <person name="Otte J."/>
            <person name="Skaloud P."/>
            <person name="Haon M."/>
            <person name="Grisel S."/>
            <person name="Petersen M."/>
            <person name="Berrin J.G."/>
            <person name="Delaux P.M."/>
            <person name="Dal Grande F."/>
            <person name="Keller J."/>
        </authorList>
    </citation>
    <scope>NUCLEOTIDE SEQUENCE [LARGE SCALE GENOMIC DNA]</scope>
    <source>
        <strain evidence="1 2">SAG 216-7</strain>
    </source>
</reference>
<evidence type="ECO:0000313" key="2">
    <source>
        <dbReference type="Proteomes" id="UP001491310"/>
    </source>
</evidence>
<dbReference type="Proteomes" id="UP001491310">
    <property type="component" value="Unassembled WGS sequence"/>
</dbReference>
<organism evidence="1 2">
    <name type="scientific">Coccomyxa subellipsoidea</name>
    <dbReference type="NCBI Taxonomy" id="248742"/>
    <lineage>
        <taxon>Eukaryota</taxon>
        <taxon>Viridiplantae</taxon>
        <taxon>Chlorophyta</taxon>
        <taxon>core chlorophytes</taxon>
        <taxon>Trebouxiophyceae</taxon>
        <taxon>Trebouxiophyceae incertae sedis</taxon>
        <taxon>Coccomyxaceae</taxon>
        <taxon>Coccomyxa</taxon>
    </lineage>
</organism>